<evidence type="ECO:0000313" key="4">
    <source>
        <dbReference type="Proteomes" id="UP000547528"/>
    </source>
</evidence>
<dbReference type="InterPro" id="IPR013974">
    <property type="entry name" value="SAF"/>
</dbReference>
<keyword evidence="1" id="KW-0472">Membrane</keyword>
<comment type="caution">
    <text evidence="3">The sequence shown here is derived from an EMBL/GenBank/DDBJ whole genome shotgun (WGS) entry which is preliminary data.</text>
</comment>
<feature type="transmembrane region" description="Helical" evidence="1">
    <location>
        <begin position="28"/>
        <end position="46"/>
    </location>
</feature>
<keyword evidence="4" id="KW-1185">Reference proteome</keyword>
<reference evidence="3 4" key="1">
    <citation type="submission" date="2020-08" db="EMBL/GenBank/DDBJ databases">
        <title>Sequencing the genomes of 1000 actinobacteria strains.</title>
        <authorList>
            <person name="Klenk H.-P."/>
        </authorList>
    </citation>
    <scope>NUCLEOTIDE SEQUENCE [LARGE SCALE GENOMIC DNA]</scope>
    <source>
        <strain evidence="3 4">DSM 28238</strain>
    </source>
</reference>
<sequence>MSQITVTEDQKSRSAQRLRRPTWRDPRLILGVLIVVLSVAGVLGLLTAQDRTVPVYAADRPLSTGDHLQPEDLRTVHVYIPEAAERYVSAEDDLPEGLQLTRMVGQGEMLPAAALTEVTSNGLQAVTVQAEHDLARAVQPGRLVDVWAAAGAALSGEAPDAAQLVTAAEVTDVRESSSTFAAEDSVTVELLVASEELSELLTAQGEGAVISVLPSAAQGDAP</sequence>
<keyword evidence="1" id="KW-0812">Transmembrane</keyword>
<dbReference type="RefSeq" id="WP_183358142.1">
    <property type="nucleotide sequence ID" value="NZ_BAABKR010000001.1"/>
</dbReference>
<dbReference type="CDD" id="cd11614">
    <property type="entry name" value="SAF_CpaB_FlgA_like"/>
    <property type="match status" value="1"/>
</dbReference>
<accession>A0A7W5TVP8</accession>
<organism evidence="3 4">
    <name type="scientific">Garicola koreensis</name>
    <dbReference type="NCBI Taxonomy" id="1262554"/>
    <lineage>
        <taxon>Bacteria</taxon>
        <taxon>Bacillati</taxon>
        <taxon>Actinomycetota</taxon>
        <taxon>Actinomycetes</taxon>
        <taxon>Micrococcales</taxon>
        <taxon>Micrococcaceae</taxon>
        <taxon>Garicola</taxon>
    </lineage>
</organism>
<keyword evidence="1" id="KW-1133">Transmembrane helix</keyword>
<dbReference type="Proteomes" id="UP000547528">
    <property type="component" value="Unassembled WGS sequence"/>
</dbReference>
<evidence type="ECO:0000259" key="2">
    <source>
        <dbReference type="SMART" id="SM00858"/>
    </source>
</evidence>
<dbReference type="AlphaFoldDB" id="A0A7W5TVP8"/>
<dbReference type="EMBL" id="JACIBT010000003">
    <property type="protein sequence ID" value="MBB3667719.1"/>
    <property type="molecule type" value="Genomic_DNA"/>
</dbReference>
<gene>
    <name evidence="3" type="ORF">FHX47_001340</name>
</gene>
<proteinExistence type="predicted"/>
<name>A0A7W5TVP8_9MICC</name>
<evidence type="ECO:0000313" key="3">
    <source>
        <dbReference type="EMBL" id="MBB3667719.1"/>
    </source>
</evidence>
<dbReference type="SMART" id="SM00858">
    <property type="entry name" value="SAF"/>
    <property type="match status" value="1"/>
</dbReference>
<evidence type="ECO:0000256" key="1">
    <source>
        <dbReference type="SAM" id="Phobius"/>
    </source>
</evidence>
<protein>
    <submittedName>
        <fullName evidence="3">Cytoskeletal protein RodZ</fullName>
    </submittedName>
</protein>
<feature type="domain" description="SAF" evidence="2">
    <location>
        <begin position="53"/>
        <end position="116"/>
    </location>
</feature>